<dbReference type="PANTHER" id="PTHR38046">
    <property type="entry name" value="CRYPTIC LOCI REGULATOR 2"/>
    <property type="match status" value="1"/>
</dbReference>
<feature type="region of interest" description="Disordered" evidence="1">
    <location>
        <begin position="657"/>
        <end position="735"/>
    </location>
</feature>
<dbReference type="GO" id="GO:0030466">
    <property type="term" value="P:silent mating-type cassette heterochromatin formation"/>
    <property type="evidence" value="ECO:0007669"/>
    <property type="project" value="TreeGrafter"/>
</dbReference>
<organism evidence="4 5">
    <name type="scientific">Rasamsonia emersonii (strain ATCC 16479 / CBS 393.64 / IMI 116815)</name>
    <dbReference type="NCBI Taxonomy" id="1408163"/>
    <lineage>
        <taxon>Eukaryota</taxon>
        <taxon>Fungi</taxon>
        <taxon>Dikarya</taxon>
        <taxon>Ascomycota</taxon>
        <taxon>Pezizomycotina</taxon>
        <taxon>Eurotiomycetes</taxon>
        <taxon>Eurotiomycetidae</taxon>
        <taxon>Eurotiales</taxon>
        <taxon>Trichocomaceae</taxon>
        <taxon>Rasamsonia</taxon>
    </lineage>
</organism>
<dbReference type="PANTHER" id="PTHR38046:SF1">
    <property type="entry name" value="CRYPTIC LOCI REGULATOR 2"/>
    <property type="match status" value="1"/>
</dbReference>
<dbReference type="Pfam" id="PF16761">
    <property type="entry name" value="Clr2_transil"/>
    <property type="match status" value="1"/>
</dbReference>
<dbReference type="GeneID" id="25312939"/>
<evidence type="ECO:0000259" key="2">
    <source>
        <dbReference type="Pfam" id="PF10383"/>
    </source>
</evidence>
<feature type="compositionally biased region" description="Acidic residues" evidence="1">
    <location>
        <begin position="691"/>
        <end position="700"/>
    </location>
</feature>
<dbReference type="Proteomes" id="UP000053958">
    <property type="component" value="Unassembled WGS sequence"/>
</dbReference>
<evidence type="ECO:0008006" key="6">
    <source>
        <dbReference type="Google" id="ProtNLM"/>
    </source>
</evidence>
<evidence type="ECO:0000256" key="1">
    <source>
        <dbReference type="SAM" id="MobiDB-lite"/>
    </source>
</evidence>
<keyword evidence="5" id="KW-1185">Reference proteome</keyword>
<dbReference type="InterPro" id="IPR038986">
    <property type="entry name" value="Clr2"/>
</dbReference>
<evidence type="ECO:0000313" key="4">
    <source>
        <dbReference type="EMBL" id="KKA25020.1"/>
    </source>
</evidence>
<proteinExistence type="predicted"/>
<dbReference type="STRING" id="1408163.A0A0F4Z3U3"/>
<accession>A0A0F4Z3U3</accession>
<dbReference type="OrthoDB" id="438224at2759"/>
<evidence type="ECO:0000259" key="3">
    <source>
        <dbReference type="Pfam" id="PF16761"/>
    </source>
</evidence>
<dbReference type="RefSeq" id="XP_013331632.1">
    <property type="nucleotide sequence ID" value="XM_013476178.1"/>
</dbReference>
<feature type="domain" description="Cryptic loci regulator 2 C-terminal" evidence="2">
    <location>
        <begin position="402"/>
        <end position="536"/>
    </location>
</feature>
<name>A0A0F4Z3U3_RASE3</name>
<gene>
    <name evidence="4" type="ORF">T310_0885</name>
</gene>
<dbReference type="EMBL" id="LASV01000038">
    <property type="protein sequence ID" value="KKA25020.1"/>
    <property type="molecule type" value="Genomic_DNA"/>
</dbReference>
<feature type="domain" description="Cryptic loci regulator 2 N-terminal" evidence="3">
    <location>
        <begin position="101"/>
        <end position="163"/>
    </location>
</feature>
<dbReference type="GO" id="GO:0031934">
    <property type="term" value="C:mating-type region heterochromatin"/>
    <property type="evidence" value="ECO:0007669"/>
    <property type="project" value="TreeGrafter"/>
</dbReference>
<reference evidence="4 5" key="1">
    <citation type="submission" date="2015-04" db="EMBL/GenBank/DDBJ databases">
        <authorList>
            <person name="Heijne W.H."/>
            <person name="Fedorova N.D."/>
            <person name="Nierman W.C."/>
            <person name="Vollebregt A.W."/>
            <person name="Zhao Z."/>
            <person name="Wu L."/>
            <person name="Kumar M."/>
            <person name="Stam H."/>
            <person name="van den Berg M.A."/>
            <person name="Pel H.J."/>
        </authorList>
    </citation>
    <scope>NUCLEOTIDE SEQUENCE [LARGE SCALE GENOMIC DNA]</scope>
    <source>
        <strain evidence="4 5">CBS 393.64</strain>
    </source>
</reference>
<evidence type="ECO:0000313" key="5">
    <source>
        <dbReference type="Proteomes" id="UP000053958"/>
    </source>
</evidence>
<dbReference type="InterPro" id="IPR031915">
    <property type="entry name" value="Clr2_N"/>
</dbReference>
<comment type="caution">
    <text evidence="4">The sequence shown here is derived from an EMBL/GenBank/DDBJ whole genome shotgun (WGS) entry which is preliminary data.</text>
</comment>
<dbReference type="GO" id="GO:0070824">
    <property type="term" value="C:SHREC complex"/>
    <property type="evidence" value="ECO:0007669"/>
    <property type="project" value="InterPro"/>
</dbReference>
<protein>
    <recommendedName>
        <fullName evidence="6">Cryptic loci regulator 2 N-terminal domain-containing protein</fullName>
    </recommendedName>
</protein>
<sequence>MSSSDNNEWVVVPLDPHSFSDGDPAAWPKGPQFRRVNDELYRHKVAMMWLQKQGRQRETRCHVARHALKNGSRKCVFQLHVSPVGGPSILMWQNIQSGKNYILDRLPDNYVLFDRPRYSNPTIRDKFLWGHPSGSYFNSPNQLFPHFCWLMEGGVGQCSCENCKKKTMVTQIRPKVTGDKPKDSSWTRLGPRGPLDLEGTPDVFRAAILKLKQKGTLDEPINESLSMDWRAERKHLQAHLVKTRLQNSFIPRAGELVLWAPEMNGELVYDEKTGAHRVYSFKTGRWLGVPAWRAGTVGQTPEEDVVLEDLIEPVPKRWAVNYSGFRVETFPDPNSDDKSASLQAKYVHLNCIRPLNYWQVFLQGIPEKDWHPSIKNALTVMSSLSLVDRYRFKGTWPDASVFCRGIFIGAELLIVGDTVRLKPRGRELNDANPKVTDVLVIDRIELKFLSCIDDVRSPLLAEKHAVRIRGKVYTRSPQKAYREPGMVGPPQPLSREEVINAFQYVGMNGYGAWYPVHPQDKFIYISPDMVLGRCYEPDAMKLIFDDTSLGLDLHGVLTGRKYSRQADERIPPDKDWFWGDYRTQTLALDSLNGEDVGRYSEARNPKMWRGCLKVIDGTATASDLRDAALPRDRGRPPASLAQKSKFAEVGKTSKLVSSGLGANLDGSANVSSTGELSETSSEDVIVNDRDDSSDETEDLEDFTKPLPLRGGTEETELGDYVPENERKAKRPKYGK</sequence>
<dbReference type="AlphaFoldDB" id="A0A0F4Z3U3"/>
<dbReference type="Pfam" id="PF10383">
    <property type="entry name" value="Clr2"/>
    <property type="match status" value="1"/>
</dbReference>
<dbReference type="GO" id="GO:0033553">
    <property type="term" value="C:rDNA heterochromatin"/>
    <property type="evidence" value="ECO:0007669"/>
    <property type="project" value="TreeGrafter"/>
</dbReference>
<dbReference type="InterPro" id="IPR018839">
    <property type="entry name" value="Tscrpt-silencing_Clr2_C"/>
</dbReference>